<feature type="chain" id="PRO_5035215039" evidence="1">
    <location>
        <begin position="23"/>
        <end position="170"/>
    </location>
</feature>
<feature type="signal peptide" evidence="1">
    <location>
        <begin position="1"/>
        <end position="22"/>
    </location>
</feature>
<dbReference type="CDD" id="cd08544">
    <property type="entry name" value="Reeler"/>
    <property type="match status" value="1"/>
</dbReference>
<keyword evidence="4" id="KW-1185">Reference proteome</keyword>
<proteinExistence type="predicted"/>
<evidence type="ECO:0000256" key="1">
    <source>
        <dbReference type="SAM" id="SignalP"/>
    </source>
</evidence>
<keyword evidence="1" id="KW-0732">Signal</keyword>
<dbReference type="PANTHER" id="PTHR45828:SF9">
    <property type="entry name" value="CELL WALL INTEGRITY AND STRESS RESPONSE COMPONENT 4-LIKE-RELATED"/>
    <property type="match status" value="1"/>
</dbReference>
<evidence type="ECO:0000313" key="4">
    <source>
        <dbReference type="Proteomes" id="UP000747542"/>
    </source>
</evidence>
<dbReference type="InterPro" id="IPR002861">
    <property type="entry name" value="Reeler_dom"/>
</dbReference>
<protein>
    <submittedName>
        <fullName evidence="3">Defense protein 3-like</fullName>
    </submittedName>
</protein>
<dbReference type="Proteomes" id="UP000747542">
    <property type="component" value="Unassembled WGS sequence"/>
</dbReference>
<dbReference type="GO" id="GO:0016020">
    <property type="term" value="C:membrane"/>
    <property type="evidence" value="ECO:0007669"/>
    <property type="project" value="TreeGrafter"/>
</dbReference>
<comment type="caution">
    <text evidence="3">The sequence shown here is derived from an EMBL/GenBank/DDBJ whole genome shotgun (WGS) entry which is preliminary data.</text>
</comment>
<dbReference type="EMBL" id="JAHLQT010019676">
    <property type="protein sequence ID" value="KAG7168665.1"/>
    <property type="molecule type" value="Genomic_DNA"/>
</dbReference>
<dbReference type="PANTHER" id="PTHR45828">
    <property type="entry name" value="CYTOCHROME B561/FERRIC REDUCTASE TRANSMEMBRANE"/>
    <property type="match status" value="1"/>
</dbReference>
<dbReference type="InterPro" id="IPR051237">
    <property type="entry name" value="Ferric-chelate_Red/DefProt"/>
</dbReference>
<dbReference type="OrthoDB" id="6349060at2759"/>
<name>A0A8J5MY31_HOMAM</name>
<gene>
    <name evidence="3" type="primary">Dfp3-L</name>
    <name evidence="3" type="ORF">Hamer_G022760</name>
</gene>
<dbReference type="PROSITE" id="PS51019">
    <property type="entry name" value="REELIN"/>
    <property type="match status" value="1"/>
</dbReference>
<dbReference type="AlphaFoldDB" id="A0A8J5MY31"/>
<organism evidence="3 4">
    <name type="scientific">Homarus americanus</name>
    <name type="common">American lobster</name>
    <dbReference type="NCBI Taxonomy" id="6706"/>
    <lineage>
        <taxon>Eukaryota</taxon>
        <taxon>Metazoa</taxon>
        <taxon>Ecdysozoa</taxon>
        <taxon>Arthropoda</taxon>
        <taxon>Crustacea</taxon>
        <taxon>Multicrustacea</taxon>
        <taxon>Malacostraca</taxon>
        <taxon>Eumalacostraca</taxon>
        <taxon>Eucarida</taxon>
        <taxon>Decapoda</taxon>
        <taxon>Pleocyemata</taxon>
        <taxon>Astacidea</taxon>
        <taxon>Nephropoidea</taxon>
        <taxon>Nephropidae</taxon>
        <taxon>Homarus</taxon>
    </lineage>
</organism>
<evidence type="ECO:0000313" key="3">
    <source>
        <dbReference type="EMBL" id="KAG7168665.1"/>
    </source>
</evidence>
<feature type="domain" description="Reelin" evidence="2">
    <location>
        <begin position="17"/>
        <end position="170"/>
    </location>
</feature>
<reference evidence="3" key="1">
    <citation type="journal article" date="2021" name="Sci. Adv.">
        <title>The American lobster genome reveals insights on longevity, neural, and immune adaptations.</title>
        <authorList>
            <person name="Polinski J.M."/>
            <person name="Zimin A.V."/>
            <person name="Clark K.F."/>
            <person name="Kohn A.B."/>
            <person name="Sadowski N."/>
            <person name="Timp W."/>
            <person name="Ptitsyn A."/>
            <person name="Khanna P."/>
            <person name="Romanova D.Y."/>
            <person name="Williams P."/>
            <person name="Greenwood S.J."/>
            <person name="Moroz L.L."/>
            <person name="Walt D.R."/>
            <person name="Bodnar A.G."/>
        </authorList>
    </citation>
    <scope>NUCLEOTIDE SEQUENCE</scope>
    <source>
        <strain evidence="3">GMGI-L3</strain>
    </source>
</reference>
<sequence>MTRRVPNLTLLLLLTLVKISGGFPNGAPYSMCGYYKPSHATPEPHPHNTSPYRLIVSAQYFDFREPEHDYVVVNITSREGGPPFKGFVVASYDGSGKPYGSWDPSPLAHQVPRCKKPAITHNDAMPKYLTTLVWRPPKDEQQEWGWLQFRATVVKDLHNFWSELPHEVLM</sequence>
<evidence type="ECO:0000259" key="2">
    <source>
        <dbReference type="PROSITE" id="PS51019"/>
    </source>
</evidence>
<accession>A0A8J5MY31</accession>
<dbReference type="Pfam" id="PF02014">
    <property type="entry name" value="Reeler"/>
    <property type="match status" value="1"/>
</dbReference>